<dbReference type="GeneID" id="18763373"/>
<dbReference type="GO" id="GO:0000027">
    <property type="term" value="P:ribosomal large subunit assembly"/>
    <property type="evidence" value="ECO:0007669"/>
    <property type="project" value="TreeGrafter"/>
</dbReference>
<evidence type="ECO:0000256" key="1">
    <source>
        <dbReference type="ARBA" id="ARBA00003035"/>
    </source>
</evidence>
<evidence type="ECO:0000313" key="10">
    <source>
        <dbReference type="EMBL" id="EKD14208.1"/>
    </source>
</evidence>
<reference evidence="10 11" key="1">
    <citation type="journal article" date="2012" name="BMC Genomics">
        <title>Sequencing the genome of Marssonina brunnea reveals fungus-poplar co-evolution.</title>
        <authorList>
            <person name="Zhu S."/>
            <person name="Cao Y.-Z."/>
            <person name="Jiang C."/>
            <person name="Tan B.-Y."/>
            <person name="Wang Z."/>
            <person name="Feng S."/>
            <person name="Zhang L."/>
            <person name="Su X.-H."/>
            <person name="Brejova B."/>
            <person name="Vinar T."/>
            <person name="Xu M."/>
            <person name="Wang M.-X."/>
            <person name="Zhang S.-G."/>
            <person name="Huang M.-R."/>
            <person name="Wu R."/>
            <person name="Zhou Y."/>
        </authorList>
    </citation>
    <scope>NUCLEOTIDE SEQUENCE [LARGE SCALE GENOMIC DNA]</scope>
    <source>
        <strain evidence="10 11">MB_m1</strain>
    </source>
</reference>
<dbReference type="Proteomes" id="UP000006753">
    <property type="component" value="Unassembled WGS sequence"/>
</dbReference>
<comment type="similarity">
    <text evidence="3">Belongs to the RSA3 family.</text>
</comment>
<organism evidence="10 11">
    <name type="scientific">Marssonina brunnea f. sp. multigermtubi (strain MB_m1)</name>
    <name type="common">Marssonina leaf spot fungus</name>
    <dbReference type="NCBI Taxonomy" id="1072389"/>
    <lineage>
        <taxon>Eukaryota</taxon>
        <taxon>Fungi</taxon>
        <taxon>Dikarya</taxon>
        <taxon>Ascomycota</taxon>
        <taxon>Pezizomycotina</taxon>
        <taxon>Leotiomycetes</taxon>
        <taxon>Helotiales</taxon>
        <taxon>Drepanopezizaceae</taxon>
        <taxon>Drepanopeziza</taxon>
    </lineage>
</organism>
<dbReference type="eggNOG" id="ENOG502SBU9">
    <property type="taxonomic scope" value="Eukaryota"/>
</dbReference>
<gene>
    <name evidence="10" type="ORF">MBM_07438</name>
</gene>
<protein>
    <recommendedName>
        <fullName evidence="4">Ribosome assembly protein 3</fullName>
    </recommendedName>
</protein>
<feature type="compositionally biased region" description="Polar residues" evidence="8">
    <location>
        <begin position="85"/>
        <end position="94"/>
    </location>
</feature>
<dbReference type="STRING" id="1072389.K1X010"/>
<feature type="domain" description="Ribosome-assembly protein 3 C-terminal" evidence="9">
    <location>
        <begin position="94"/>
        <end position="139"/>
    </location>
</feature>
<feature type="compositionally biased region" description="Low complexity" evidence="8">
    <location>
        <begin position="55"/>
        <end position="84"/>
    </location>
</feature>
<dbReference type="GO" id="GO:0005730">
    <property type="term" value="C:nucleolus"/>
    <property type="evidence" value="ECO:0007669"/>
    <property type="project" value="UniProtKB-SubCell"/>
</dbReference>
<dbReference type="InterPro" id="IPR051898">
    <property type="entry name" value="Ribosome_Assembly_3"/>
</dbReference>
<comment type="function">
    <text evidence="1">Required for efficient biogenesis of the 60S ribosomal subunit.</text>
</comment>
<evidence type="ECO:0000256" key="7">
    <source>
        <dbReference type="ARBA" id="ARBA00023274"/>
    </source>
</evidence>
<dbReference type="PANTHER" id="PTHR28127:SF1">
    <property type="entry name" value="RIBOSOME ASSEMBLY PROTEIN 3"/>
    <property type="match status" value="1"/>
</dbReference>
<dbReference type="PANTHER" id="PTHR28127">
    <property type="entry name" value="RIBOSOME ASSEMBLY PROTEIN 3"/>
    <property type="match status" value="1"/>
</dbReference>
<dbReference type="Pfam" id="PF14615">
    <property type="entry name" value="Rsa3"/>
    <property type="match status" value="1"/>
</dbReference>
<dbReference type="OMA" id="QGESMFS"/>
<dbReference type="GO" id="GO:0030687">
    <property type="term" value="C:preribosome, large subunit precursor"/>
    <property type="evidence" value="ECO:0007669"/>
    <property type="project" value="TreeGrafter"/>
</dbReference>
<dbReference type="InParanoid" id="K1X010"/>
<proteinExistence type="inferred from homology"/>
<comment type="subcellular location">
    <subcellularLocation>
        <location evidence="2">Nucleus</location>
        <location evidence="2">Nucleolus</location>
    </subcellularLocation>
</comment>
<evidence type="ECO:0000256" key="2">
    <source>
        <dbReference type="ARBA" id="ARBA00004604"/>
    </source>
</evidence>
<sequence>MPPNTAPKPRRHKKRKSRTTVESDISSSSDSEPAGTTTTTKKKKKSVSPSAKIRASNTQAQAQSDSSSSSEEAPEPTSSSSNNELTDAQISKEFTQFYMERATREFEDDLEKLRTSEDFKSESLPILIAALQAGASLFSAAEKRRVVVAGREVEGVKK</sequence>
<dbReference type="EMBL" id="JH921446">
    <property type="protein sequence ID" value="EKD14208.1"/>
    <property type="molecule type" value="Genomic_DNA"/>
</dbReference>
<dbReference type="HOGENOM" id="CLU_124032_0_0_1"/>
<accession>K1X010</accession>
<keyword evidence="7" id="KW-0687">Ribonucleoprotein</keyword>
<dbReference type="InterPro" id="IPR028217">
    <property type="entry name" value="Rsa3_C"/>
</dbReference>
<evidence type="ECO:0000256" key="4">
    <source>
        <dbReference type="ARBA" id="ARBA00015339"/>
    </source>
</evidence>
<evidence type="ECO:0000259" key="9">
    <source>
        <dbReference type="Pfam" id="PF14615"/>
    </source>
</evidence>
<feature type="compositionally biased region" description="Low complexity" evidence="8">
    <location>
        <begin position="23"/>
        <end position="39"/>
    </location>
</feature>
<evidence type="ECO:0000256" key="3">
    <source>
        <dbReference type="ARBA" id="ARBA00006256"/>
    </source>
</evidence>
<name>K1X010_MARBU</name>
<feature type="compositionally biased region" description="Basic residues" evidence="8">
    <location>
        <begin position="8"/>
        <end position="18"/>
    </location>
</feature>
<evidence type="ECO:0000256" key="8">
    <source>
        <dbReference type="SAM" id="MobiDB-lite"/>
    </source>
</evidence>
<dbReference type="OrthoDB" id="69550at2759"/>
<evidence type="ECO:0000313" key="11">
    <source>
        <dbReference type="Proteomes" id="UP000006753"/>
    </source>
</evidence>
<keyword evidence="6" id="KW-0539">Nucleus</keyword>
<keyword evidence="5" id="KW-0690">Ribosome biogenesis</keyword>
<dbReference type="KEGG" id="mbe:MBM_07438"/>
<feature type="region of interest" description="Disordered" evidence="8">
    <location>
        <begin position="1"/>
        <end position="96"/>
    </location>
</feature>
<dbReference type="AlphaFoldDB" id="K1X010"/>
<evidence type="ECO:0000256" key="5">
    <source>
        <dbReference type="ARBA" id="ARBA00022517"/>
    </source>
</evidence>
<evidence type="ECO:0000256" key="6">
    <source>
        <dbReference type="ARBA" id="ARBA00023242"/>
    </source>
</evidence>
<keyword evidence="11" id="KW-1185">Reference proteome</keyword>